<dbReference type="EMBL" id="PVTQ01000003">
    <property type="protein sequence ID" value="PRY91827.1"/>
    <property type="molecule type" value="Genomic_DNA"/>
</dbReference>
<dbReference type="OrthoDB" id="20837at2"/>
<dbReference type="InterPro" id="IPR002937">
    <property type="entry name" value="Amino_oxidase"/>
</dbReference>
<evidence type="ECO:0000313" key="2">
    <source>
        <dbReference type="EMBL" id="PRY91827.1"/>
    </source>
</evidence>
<keyword evidence="3" id="KW-1185">Reference proteome</keyword>
<protein>
    <recommendedName>
        <fullName evidence="1">Amine oxidase domain-containing protein</fullName>
    </recommendedName>
</protein>
<dbReference type="Pfam" id="PF01593">
    <property type="entry name" value="Amino_oxidase"/>
    <property type="match status" value="1"/>
</dbReference>
<dbReference type="InterPro" id="IPR036188">
    <property type="entry name" value="FAD/NAD-bd_sf"/>
</dbReference>
<dbReference type="Gene3D" id="1.10.405.20">
    <property type="match status" value="1"/>
</dbReference>
<dbReference type="AlphaFoldDB" id="A0A2T0WYT0"/>
<feature type="domain" description="Amine oxidase" evidence="1">
    <location>
        <begin position="20"/>
        <end position="295"/>
    </location>
</feature>
<dbReference type="Gene3D" id="3.50.50.60">
    <property type="entry name" value="FAD/NAD(P)-binding domain"/>
    <property type="match status" value="1"/>
</dbReference>
<evidence type="ECO:0000313" key="3">
    <source>
        <dbReference type="Proteomes" id="UP000238392"/>
    </source>
</evidence>
<comment type="caution">
    <text evidence="2">The sequence shown here is derived from an EMBL/GenBank/DDBJ whole genome shotgun (WGS) entry which is preliminary data.</text>
</comment>
<dbReference type="PANTHER" id="PTHR42923:SF17">
    <property type="entry name" value="AMINE OXIDASE DOMAIN-CONTAINING PROTEIN"/>
    <property type="match status" value="1"/>
</dbReference>
<dbReference type="InterPro" id="IPR050464">
    <property type="entry name" value="Zeta_carotene_desat/Oxidored"/>
</dbReference>
<evidence type="ECO:0000259" key="1">
    <source>
        <dbReference type="Pfam" id="PF01593"/>
    </source>
</evidence>
<dbReference type="SUPFAM" id="SSF51905">
    <property type="entry name" value="FAD/NAD(P)-binding domain"/>
    <property type="match status" value="1"/>
</dbReference>
<dbReference type="PANTHER" id="PTHR42923">
    <property type="entry name" value="PROTOPORPHYRINOGEN OXIDASE"/>
    <property type="match status" value="1"/>
</dbReference>
<accession>A0A2T0WYT0</accession>
<dbReference type="Proteomes" id="UP000238392">
    <property type="component" value="Unassembled WGS sequence"/>
</dbReference>
<dbReference type="RefSeq" id="WP_106263479.1">
    <property type="nucleotide sequence ID" value="NZ_PVTQ01000003.1"/>
</dbReference>
<proteinExistence type="predicted"/>
<dbReference type="GO" id="GO:0016491">
    <property type="term" value="F:oxidoreductase activity"/>
    <property type="evidence" value="ECO:0007669"/>
    <property type="project" value="InterPro"/>
</dbReference>
<dbReference type="Gene3D" id="3.30.70.1990">
    <property type="match status" value="1"/>
</dbReference>
<name>A0A2T0WYT0_9RHOB</name>
<organism evidence="2 3">
    <name type="scientific">Donghicola tyrosinivorans</name>
    <dbReference type="NCBI Taxonomy" id="1652492"/>
    <lineage>
        <taxon>Bacteria</taxon>
        <taxon>Pseudomonadati</taxon>
        <taxon>Pseudomonadota</taxon>
        <taxon>Alphaproteobacteria</taxon>
        <taxon>Rhodobacterales</taxon>
        <taxon>Roseobacteraceae</taxon>
        <taxon>Donghicola</taxon>
    </lineage>
</organism>
<sequence length="432" mass="47895">MPFEFETGARRKIAIIGGGISGMGAAWALADSNDVTLIEAEPRLGGHARTKLAGKRGDQPVDTGFIVYNRVNYPNLVRFFEMLKVPVVPSDMSFGASIDGGRLEFSLANLQGIFAQKRNVVNVRYLTMLRDILRFNAGAEASVAADPDQTIGQLIQRMGLSDGFRDFYLAPMSGAIWSTPVDRILDFPAQAMISFFKNHNLLQATGQHQWYTVAGGSVEYVNRLADDMKRRGVTLRLGASVAGIRRWGLGAEVRCVGGEWEHFDEVVLATHSDDSLKLLSDPLPQEREILGAIRYQPNTVTLHADASLMPKRRSAWASWVYCEDKNPSSEGIDLTYWMNNLQPIPHDDLHLVTLNTRRPIREELIYDQTVLRHPVYDLAALAAQKRLPEVNGTRNTWFCGAWAKNGFHEDGLSSGLEVAATLQVQSRAVAAE</sequence>
<gene>
    <name evidence="2" type="ORF">CLV74_103416</name>
</gene>
<reference evidence="2 3" key="1">
    <citation type="submission" date="2018-03" db="EMBL/GenBank/DDBJ databases">
        <title>Genomic Encyclopedia of Archaeal and Bacterial Type Strains, Phase II (KMG-II): from individual species to whole genera.</title>
        <authorList>
            <person name="Goeker M."/>
        </authorList>
    </citation>
    <scope>NUCLEOTIDE SEQUENCE [LARGE SCALE GENOMIC DNA]</scope>
    <source>
        <strain evidence="2 3">DSM 100212</strain>
    </source>
</reference>